<name>A0AAD4L606_9AGAM</name>
<dbReference type="EMBL" id="JAKELL010000111">
    <property type="protein sequence ID" value="KAH8981722.1"/>
    <property type="molecule type" value="Genomic_DNA"/>
</dbReference>
<keyword evidence="1" id="KW-1133">Transmembrane helix</keyword>
<proteinExistence type="predicted"/>
<evidence type="ECO:0000256" key="1">
    <source>
        <dbReference type="SAM" id="Phobius"/>
    </source>
</evidence>
<accession>A0AAD4L606</accession>
<keyword evidence="1" id="KW-0812">Transmembrane</keyword>
<dbReference type="Proteomes" id="UP001201163">
    <property type="component" value="Unassembled WGS sequence"/>
</dbReference>
<feature type="transmembrane region" description="Helical" evidence="1">
    <location>
        <begin position="142"/>
        <end position="163"/>
    </location>
</feature>
<dbReference type="AlphaFoldDB" id="A0AAD4L606"/>
<protein>
    <submittedName>
        <fullName evidence="2">Uncharacterized protein</fullName>
    </submittedName>
</protein>
<gene>
    <name evidence="2" type="ORF">EDB92DRAFT_171599</name>
</gene>
<organism evidence="2 3">
    <name type="scientific">Lactarius akahatsu</name>
    <dbReference type="NCBI Taxonomy" id="416441"/>
    <lineage>
        <taxon>Eukaryota</taxon>
        <taxon>Fungi</taxon>
        <taxon>Dikarya</taxon>
        <taxon>Basidiomycota</taxon>
        <taxon>Agaricomycotina</taxon>
        <taxon>Agaricomycetes</taxon>
        <taxon>Russulales</taxon>
        <taxon>Russulaceae</taxon>
        <taxon>Lactarius</taxon>
    </lineage>
</organism>
<comment type="caution">
    <text evidence="2">The sequence shown here is derived from an EMBL/GenBank/DDBJ whole genome shotgun (WGS) entry which is preliminary data.</text>
</comment>
<evidence type="ECO:0000313" key="2">
    <source>
        <dbReference type="EMBL" id="KAH8981722.1"/>
    </source>
</evidence>
<evidence type="ECO:0000313" key="3">
    <source>
        <dbReference type="Proteomes" id="UP001201163"/>
    </source>
</evidence>
<keyword evidence="1" id="KW-0472">Membrane</keyword>
<sequence length="281" mass="31592">MQMQMVKMRARVHLMRFPRVMRALNMGTEHSEGRLAAVERSMFVPHRVVWLAREWWGGWAPQAVALAHWAVAYSWGDKNRRERNQIMVALSRPIKGRATDAGQIDSCHSTRKRPRTWPMDTLFAIQTADGIESGWRHACARIVLPFVGALSMCSFAILASAGLHRVKRIAISDWRFAQGAFYQWRKCNRSREQRHCRPGDTGHLASNGAEDRHAGGIGHELGYTGGTMAMASCTKRQRVGSVDALTRRSPTQFGPLLPSLSGSRTRVSNEVIQTCRSDTIQ</sequence>
<reference evidence="2" key="1">
    <citation type="submission" date="2022-01" db="EMBL/GenBank/DDBJ databases">
        <title>Comparative genomics reveals a dynamic genome evolution in the ectomycorrhizal milk-cap (Lactarius) mushrooms.</title>
        <authorList>
            <consortium name="DOE Joint Genome Institute"/>
            <person name="Lebreton A."/>
            <person name="Tang N."/>
            <person name="Kuo A."/>
            <person name="LaButti K."/>
            <person name="Drula E."/>
            <person name="Barry K."/>
            <person name="Clum A."/>
            <person name="Lipzen A."/>
            <person name="Mousain D."/>
            <person name="Ng V."/>
            <person name="Wang R."/>
            <person name="Wang X."/>
            <person name="Dai Y."/>
            <person name="Henrissat B."/>
            <person name="Grigoriev I.V."/>
            <person name="Guerin-Laguette A."/>
            <person name="Yu F."/>
            <person name="Martin F.M."/>
        </authorList>
    </citation>
    <scope>NUCLEOTIDE SEQUENCE</scope>
    <source>
        <strain evidence="2">QP</strain>
    </source>
</reference>
<keyword evidence="3" id="KW-1185">Reference proteome</keyword>